<dbReference type="KEGG" id="lpav:PLANPX_5816"/>
<keyword evidence="1" id="KW-1188">Viral release from host cell</keyword>
<evidence type="ECO:0000256" key="1">
    <source>
        <dbReference type="ARBA" id="ARBA00022612"/>
    </source>
</evidence>
<dbReference type="InterPro" id="IPR035421">
    <property type="entry name" value="Terminase_6C"/>
</dbReference>
<name>A0A5K7XH27_9BACT</name>
<evidence type="ECO:0000313" key="4">
    <source>
        <dbReference type="Proteomes" id="UP000326837"/>
    </source>
</evidence>
<dbReference type="Proteomes" id="UP000326837">
    <property type="component" value="Chromosome"/>
</dbReference>
<sequence>MKHEPHIAETSSAPSSPFTGAVLRALSHDLVQRVIRSTAAEWQSLPLLDWGCCLLPAHFRLPPSRMHRWLSDELDRCDASRGNKLNVLGPRGSAKSTLGTLAYVLRCALEGREPYIWIVSDTIGQARTHLANVRKELESNALLAAYYPHAIGRGRVWRAESLELANGVVIEAYSTGQHLRGRRLRQHRPTLIICDDLQNDAHMSSASQRQASRDWFHGALLKAGDRSTNIVNFATALHRDALAMELDRSPGWRSRLFRAIERWPERMDLWAAWEERYANPRDPWATANARAFFEERRDAMLAGVELLWPEHEDLYSLMQMGVDEGSAAFEREKQNSPIDPSKCEWPAAYFGAHIWFEDWPHNLQILVMTLDPSKGSDAQHGDYSAFVVLGIDAHGVMFVEADLARRPTPEMVEAGVLLANQFPLDAFGVEANQYQELLIDEFERAFVGYALRFRRPSQIHNTTNKRVRIRTIGPWLARRQLRFRGTSPSTTLLVDQLRDFPLGTHDDGPDALEMAIRLARAATAGSCNDGLGSNLLSH</sequence>
<evidence type="ECO:0000259" key="2">
    <source>
        <dbReference type="Pfam" id="PF17289"/>
    </source>
</evidence>
<dbReference type="AlphaFoldDB" id="A0A5K7XH27"/>
<dbReference type="InterPro" id="IPR027417">
    <property type="entry name" value="P-loop_NTPase"/>
</dbReference>
<reference evidence="4" key="1">
    <citation type="submission" date="2019-10" db="EMBL/GenBank/DDBJ databases">
        <title>Lacipirellula parvula gen. nov., sp. nov., representing a lineage of planctomycetes widespread in freshwater anoxic habitats, and description of the family Lacipirellulaceae.</title>
        <authorList>
            <person name="Dedysh S.N."/>
            <person name="Kulichevskaya I.S."/>
            <person name="Beletsky A.V."/>
            <person name="Rakitin A.L."/>
            <person name="Mardanov A.V."/>
            <person name="Ivanova A.A."/>
            <person name="Saltykova V.X."/>
            <person name="Rijpstra W.I.C."/>
            <person name="Sinninghe Damste J.S."/>
            <person name="Ravin N.V."/>
        </authorList>
    </citation>
    <scope>NUCLEOTIDE SEQUENCE [LARGE SCALE GENOMIC DNA]</scope>
    <source>
        <strain evidence="4">PX69</strain>
    </source>
</reference>
<evidence type="ECO:0000313" key="3">
    <source>
        <dbReference type="EMBL" id="BBO36204.1"/>
    </source>
</evidence>
<dbReference type="Pfam" id="PF17289">
    <property type="entry name" value="Terminase_6C"/>
    <property type="match status" value="1"/>
</dbReference>
<dbReference type="EMBL" id="AP021861">
    <property type="protein sequence ID" value="BBO36204.1"/>
    <property type="molecule type" value="Genomic_DNA"/>
</dbReference>
<protein>
    <recommendedName>
        <fullName evidence="2">Terminase large subunit gp17-like C-terminal domain-containing protein</fullName>
    </recommendedName>
</protein>
<proteinExistence type="predicted"/>
<accession>A0A5K7XH27</accession>
<dbReference type="Gene3D" id="3.30.420.240">
    <property type="match status" value="1"/>
</dbReference>
<feature type="domain" description="Terminase large subunit gp17-like C-terminal" evidence="2">
    <location>
        <begin position="369"/>
        <end position="516"/>
    </location>
</feature>
<gene>
    <name evidence="3" type="ORF">PLANPX_5816</name>
</gene>
<organism evidence="3 4">
    <name type="scientific">Lacipirellula parvula</name>
    <dbReference type="NCBI Taxonomy" id="2650471"/>
    <lineage>
        <taxon>Bacteria</taxon>
        <taxon>Pseudomonadati</taxon>
        <taxon>Planctomycetota</taxon>
        <taxon>Planctomycetia</taxon>
        <taxon>Pirellulales</taxon>
        <taxon>Lacipirellulaceae</taxon>
        <taxon>Lacipirellula</taxon>
    </lineage>
</organism>
<keyword evidence="4" id="KW-1185">Reference proteome</keyword>
<dbReference type="RefSeq" id="WP_152101413.1">
    <property type="nucleotide sequence ID" value="NZ_AP021861.1"/>
</dbReference>
<dbReference type="Gene3D" id="3.40.50.300">
    <property type="entry name" value="P-loop containing nucleotide triphosphate hydrolases"/>
    <property type="match status" value="1"/>
</dbReference>